<dbReference type="InterPro" id="IPR036635">
    <property type="entry name" value="MurB_C_sf"/>
</dbReference>
<keyword evidence="15 17" id="KW-0961">Cell wall biogenesis/degradation</keyword>
<sequence>MSTPINLAEYTTLRIGGPAANAEILTTENELVAFADDYRLQDGPALLVGGGSNLVVSDDGFAGPVGIIRTEGVQLERGRGTARATAHAGEDWDSFVAWTIEQGLTGLEPLSGIPGSVGATPVQNVGAYGAEVSSTIESVYLFDREFGRTLIVRKAELEFGYRTSVLKRTAHHHGQPRYVVLSVTFNLPKASGTGGVPIKYAQLANTLGVEVGDTASPTAVREAVLELRSSKGMVLDAEDHDTWSAGSFFTNPILDVEQVALPEGAPRYPVVDPSTGKDDPSVVKTSAAWLIEQAGFAKGFRLDGSKAALSSKHTLALTNTGGAQAQEIIELARHIRDGVQGRFGITLVPEPNLVGLEL</sequence>
<reference evidence="19 20" key="1">
    <citation type="submission" date="2016-01" db="EMBL/GenBank/DDBJ databases">
        <title>Use of Whole Genome Sequencing to ascertain that Brevibacterium massiliense (Roux, Raoult 2009) is a later heterotypic synonym of Brevibacterium ravenspurgense (Mages 2008).</title>
        <authorList>
            <person name="Bernier A.-M."/>
            <person name="Burdz T."/>
            <person name="Huynh C."/>
            <person name="Pachecho A.L."/>
            <person name="Wiebe D."/>
            <person name="Bonner C."/>
            <person name="Bernard K."/>
        </authorList>
    </citation>
    <scope>NUCLEOTIDE SEQUENCE [LARGE SCALE GENOMIC DNA]</scope>
    <source>
        <strain evidence="19 20">CCUG56047</strain>
    </source>
</reference>
<comment type="cofactor">
    <cofactor evidence="1 17">
        <name>FAD</name>
        <dbReference type="ChEBI" id="CHEBI:57692"/>
    </cofactor>
</comment>
<evidence type="ECO:0000256" key="16">
    <source>
        <dbReference type="ARBA" id="ARBA00048914"/>
    </source>
</evidence>
<dbReference type="GO" id="GO:0071555">
    <property type="term" value="P:cell wall organization"/>
    <property type="evidence" value="ECO:0007669"/>
    <property type="project" value="UniProtKB-KW"/>
</dbReference>
<dbReference type="PATRIC" id="fig|479117.4.peg.1599"/>
<evidence type="ECO:0000256" key="17">
    <source>
        <dbReference type="HAMAP-Rule" id="MF_00037"/>
    </source>
</evidence>
<dbReference type="GO" id="GO:0008360">
    <property type="term" value="P:regulation of cell shape"/>
    <property type="evidence" value="ECO:0007669"/>
    <property type="project" value="UniProtKB-KW"/>
</dbReference>
<evidence type="ECO:0000256" key="7">
    <source>
        <dbReference type="ARBA" id="ARBA00022618"/>
    </source>
</evidence>
<evidence type="ECO:0000256" key="15">
    <source>
        <dbReference type="ARBA" id="ARBA00023316"/>
    </source>
</evidence>
<dbReference type="InterPro" id="IPR016167">
    <property type="entry name" value="FAD-bd_PCMH_sub1"/>
</dbReference>
<evidence type="ECO:0000259" key="18">
    <source>
        <dbReference type="PROSITE" id="PS51387"/>
    </source>
</evidence>
<dbReference type="Proteomes" id="UP000243589">
    <property type="component" value="Unassembled WGS sequence"/>
</dbReference>
<evidence type="ECO:0000256" key="10">
    <source>
        <dbReference type="ARBA" id="ARBA00022857"/>
    </source>
</evidence>
<keyword evidence="6 17" id="KW-0963">Cytoplasm</keyword>
<evidence type="ECO:0000256" key="4">
    <source>
        <dbReference type="ARBA" id="ARBA00004752"/>
    </source>
</evidence>
<evidence type="ECO:0000256" key="6">
    <source>
        <dbReference type="ARBA" id="ARBA00022490"/>
    </source>
</evidence>
<evidence type="ECO:0000256" key="9">
    <source>
        <dbReference type="ARBA" id="ARBA00022827"/>
    </source>
</evidence>
<dbReference type="GO" id="GO:0008762">
    <property type="term" value="F:UDP-N-acetylmuramate dehydrogenase activity"/>
    <property type="evidence" value="ECO:0007669"/>
    <property type="project" value="UniProtKB-UniRule"/>
</dbReference>
<evidence type="ECO:0000256" key="8">
    <source>
        <dbReference type="ARBA" id="ARBA00022630"/>
    </source>
</evidence>
<dbReference type="GO" id="GO:0051301">
    <property type="term" value="P:cell division"/>
    <property type="evidence" value="ECO:0007669"/>
    <property type="project" value="UniProtKB-KW"/>
</dbReference>
<keyword evidence="20" id="KW-1185">Reference proteome</keyword>
<keyword evidence="11 17" id="KW-0133">Cell shape</keyword>
<dbReference type="Gene3D" id="3.30.465.10">
    <property type="match status" value="1"/>
</dbReference>
<dbReference type="InterPro" id="IPR011601">
    <property type="entry name" value="MurB_C"/>
</dbReference>
<dbReference type="RefSeq" id="WP_062022140.1">
    <property type="nucleotide sequence ID" value="NZ_JAKRCZ010000003.1"/>
</dbReference>
<dbReference type="GO" id="GO:0009252">
    <property type="term" value="P:peptidoglycan biosynthetic process"/>
    <property type="evidence" value="ECO:0007669"/>
    <property type="project" value="UniProtKB-UniRule"/>
</dbReference>
<keyword evidence="9 17" id="KW-0274">FAD</keyword>
<keyword evidence="8 17" id="KW-0285">Flavoprotein</keyword>
<evidence type="ECO:0000256" key="2">
    <source>
        <dbReference type="ARBA" id="ARBA00003921"/>
    </source>
</evidence>
<evidence type="ECO:0000256" key="1">
    <source>
        <dbReference type="ARBA" id="ARBA00001974"/>
    </source>
</evidence>
<dbReference type="InterPro" id="IPR016166">
    <property type="entry name" value="FAD-bd_PCMH"/>
</dbReference>
<dbReference type="UniPathway" id="UPA00219"/>
<dbReference type="SUPFAM" id="SSF56176">
    <property type="entry name" value="FAD-binding/transporter-associated domain-like"/>
    <property type="match status" value="1"/>
</dbReference>
<dbReference type="Pfam" id="PF02873">
    <property type="entry name" value="MurB_C"/>
    <property type="match status" value="1"/>
</dbReference>
<dbReference type="NCBIfam" id="TIGR00179">
    <property type="entry name" value="murB"/>
    <property type="match status" value="1"/>
</dbReference>
<dbReference type="GO" id="GO:0071949">
    <property type="term" value="F:FAD binding"/>
    <property type="evidence" value="ECO:0007669"/>
    <property type="project" value="InterPro"/>
</dbReference>
<feature type="domain" description="FAD-binding PCMH-type" evidence="18">
    <location>
        <begin position="14"/>
        <end position="190"/>
    </location>
</feature>
<feature type="active site" description="Proton donor" evidence="17">
    <location>
        <position position="247"/>
    </location>
</feature>
<dbReference type="PROSITE" id="PS51387">
    <property type="entry name" value="FAD_PCMH"/>
    <property type="match status" value="1"/>
</dbReference>
<comment type="similarity">
    <text evidence="5 17">Belongs to the MurB family.</text>
</comment>
<keyword evidence="12 17" id="KW-0573">Peptidoglycan synthesis</keyword>
<organism evidence="19 20">
    <name type="scientific">Brevibacterium ravenspurgense</name>
    <dbReference type="NCBI Taxonomy" id="479117"/>
    <lineage>
        <taxon>Bacteria</taxon>
        <taxon>Bacillati</taxon>
        <taxon>Actinomycetota</taxon>
        <taxon>Actinomycetes</taxon>
        <taxon>Micrococcales</taxon>
        <taxon>Brevibacteriaceae</taxon>
        <taxon>Brevibacterium</taxon>
    </lineage>
</organism>
<evidence type="ECO:0000256" key="11">
    <source>
        <dbReference type="ARBA" id="ARBA00022960"/>
    </source>
</evidence>
<evidence type="ECO:0000256" key="3">
    <source>
        <dbReference type="ARBA" id="ARBA00004496"/>
    </source>
</evidence>
<keyword evidence="10 17" id="KW-0521">NADP</keyword>
<comment type="pathway">
    <text evidence="4 17">Cell wall biogenesis; peptidoglycan biosynthesis.</text>
</comment>
<dbReference type="Gene3D" id="3.30.43.10">
    <property type="entry name" value="Uridine Diphospho-n-acetylenolpyruvylglucosamine Reductase, domain 2"/>
    <property type="match status" value="1"/>
</dbReference>
<evidence type="ECO:0000256" key="13">
    <source>
        <dbReference type="ARBA" id="ARBA00023002"/>
    </source>
</evidence>
<feature type="active site" evidence="17">
    <location>
        <position position="162"/>
    </location>
</feature>
<dbReference type="PANTHER" id="PTHR21071">
    <property type="entry name" value="UDP-N-ACETYLENOLPYRUVOYLGLUCOSAMINE REDUCTASE"/>
    <property type="match status" value="1"/>
</dbReference>
<dbReference type="GO" id="GO:0005829">
    <property type="term" value="C:cytosol"/>
    <property type="evidence" value="ECO:0007669"/>
    <property type="project" value="TreeGrafter"/>
</dbReference>
<dbReference type="InterPro" id="IPR003170">
    <property type="entry name" value="MurB"/>
</dbReference>
<feature type="active site" evidence="17">
    <location>
        <position position="350"/>
    </location>
</feature>
<dbReference type="AlphaFoldDB" id="A0A150H8Y1"/>
<keyword evidence="13 17" id="KW-0560">Oxidoreductase</keyword>
<gene>
    <name evidence="17 19" type="primary">murB</name>
    <name evidence="19" type="ORF">Bravens_01615</name>
</gene>
<accession>A0A150H8Y1</accession>
<dbReference type="SUPFAM" id="SSF56194">
    <property type="entry name" value="Uridine diphospho-N-Acetylenolpyruvylglucosamine reductase, MurB, C-terminal domain"/>
    <property type="match status" value="1"/>
</dbReference>
<proteinExistence type="inferred from homology"/>
<dbReference type="EC" id="1.3.1.98" evidence="17"/>
<dbReference type="InterPro" id="IPR036318">
    <property type="entry name" value="FAD-bd_PCMH-like_sf"/>
</dbReference>
<evidence type="ECO:0000256" key="14">
    <source>
        <dbReference type="ARBA" id="ARBA00023306"/>
    </source>
</evidence>
<evidence type="ECO:0000313" key="19">
    <source>
        <dbReference type="EMBL" id="KXZ58563.1"/>
    </source>
</evidence>
<dbReference type="NCBIfam" id="NF010478">
    <property type="entry name" value="PRK13903.1"/>
    <property type="match status" value="1"/>
</dbReference>
<keyword evidence="7 17" id="KW-0132">Cell division</keyword>
<comment type="subcellular location">
    <subcellularLocation>
        <location evidence="3 17">Cytoplasm</location>
    </subcellularLocation>
</comment>
<dbReference type="Gene3D" id="3.90.78.10">
    <property type="entry name" value="UDP-N-acetylenolpyruvoylglucosamine reductase, C-terminal domain"/>
    <property type="match status" value="1"/>
</dbReference>
<comment type="catalytic activity">
    <reaction evidence="16 17">
        <text>UDP-N-acetyl-alpha-D-muramate + NADP(+) = UDP-N-acetyl-3-O-(1-carboxyvinyl)-alpha-D-glucosamine + NADPH + H(+)</text>
        <dbReference type="Rhea" id="RHEA:12248"/>
        <dbReference type="ChEBI" id="CHEBI:15378"/>
        <dbReference type="ChEBI" id="CHEBI:57783"/>
        <dbReference type="ChEBI" id="CHEBI:58349"/>
        <dbReference type="ChEBI" id="CHEBI:68483"/>
        <dbReference type="ChEBI" id="CHEBI:70757"/>
        <dbReference type="EC" id="1.3.1.98"/>
    </reaction>
</comment>
<name>A0A150H8Y1_9MICO</name>
<evidence type="ECO:0000256" key="5">
    <source>
        <dbReference type="ARBA" id="ARBA00010485"/>
    </source>
</evidence>
<dbReference type="HAMAP" id="MF_00037">
    <property type="entry name" value="MurB"/>
    <property type="match status" value="1"/>
</dbReference>
<dbReference type="PANTHER" id="PTHR21071:SF4">
    <property type="entry name" value="UDP-N-ACETYLENOLPYRUVOYLGLUCOSAMINE REDUCTASE"/>
    <property type="match status" value="1"/>
</dbReference>
<dbReference type="Pfam" id="PF01565">
    <property type="entry name" value="FAD_binding_4"/>
    <property type="match status" value="1"/>
</dbReference>
<keyword evidence="14 17" id="KW-0131">Cell cycle</keyword>
<protein>
    <recommendedName>
        <fullName evidence="17">UDP-N-acetylenolpyruvoylglucosamine reductase</fullName>
        <ecNumber evidence="17">1.3.1.98</ecNumber>
    </recommendedName>
    <alternativeName>
        <fullName evidence="17">UDP-N-acetylmuramate dehydrogenase</fullName>
    </alternativeName>
</protein>
<evidence type="ECO:0000256" key="12">
    <source>
        <dbReference type="ARBA" id="ARBA00022984"/>
    </source>
</evidence>
<dbReference type="InterPro" id="IPR006094">
    <property type="entry name" value="Oxid_FAD_bind_N"/>
</dbReference>
<dbReference type="InterPro" id="IPR016169">
    <property type="entry name" value="FAD-bd_PCMH_sub2"/>
</dbReference>
<dbReference type="EMBL" id="LQQC01000010">
    <property type="protein sequence ID" value="KXZ58563.1"/>
    <property type="molecule type" value="Genomic_DNA"/>
</dbReference>
<evidence type="ECO:0000313" key="20">
    <source>
        <dbReference type="Proteomes" id="UP000243589"/>
    </source>
</evidence>
<comment type="function">
    <text evidence="2 17">Cell wall formation.</text>
</comment>
<comment type="caution">
    <text evidence="19">The sequence shown here is derived from an EMBL/GenBank/DDBJ whole genome shotgun (WGS) entry which is preliminary data.</text>
</comment>